<keyword evidence="3" id="KW-0862">Zinc</keyword>
<evidence type="ECO:0000256" key="4">
    <source>
        <dbReference type="ARBA" id="ARBA00023015"/>
    </source>
</evidence>
<evidence type="ECO:0000256" key="2">
    <source>
        <dbReference type="ARBA" id="ARBA00022771"/>
    </source>
</evidence>
<evidence type="ECO:0000256" key="3">
    <source>
        <dbReference type="ARBA" id="ARBA00022833"/>
    </source>
</evidence>
<accession>A0ABN8MUQ6</accession>
<dbReference type="Pfam" id="PF14737">
    <property type="entry name" value="DUF4470"/>
    <property type="match status" value="1"/>
</dbReference>
<dbReference type="PROSITE" id="PS01360">
    <property type="entry name" value="ZF_MYND_1"/>
    <property type="match status" value="1"/>
</dbReference>
<keyword evidence="7" id="KW-0539">Nucleus</keyword>
<dbReference type="PROSITE" id="PS50865">
    <property type="entry name" value="ZF_MYND_2"/>
    <property type="match status" value="1"/>
</dbReference>
<keyword evidence="2 8" id="KW-0863">Zinc-finger</keyword>
<comment type="caution">
    <text evidence="10">The sequence shown here is derived from an EMBL/GenBank/DDBJ whole genome shotgun (WGS) entry which is preliminary data.</text>
</comment>
<evidence type="ECO:0000256" key="6">
    <source>
        <dbReference type="ARBA" id="ARBA00023163"/>
    </source>
</evidence>
<evidence type="ECO:0000313" key="11">
    <source>
        <dbReference type="Proteomes" id="UP001159405"/>
    </source>
</evidence>
<evidence type="ECO:0000256" key="8">
    <source>
        <dbReference type="PROSITE-ProRule" id="PRU00134"/>
    </source>
</evidence>
<dbReference type="Pfam" id="PF01753">
    <property type="entry name" value="zf-MYND"/>
    <property type="match status" value="1"/>
</dbReference>
<evidence type="ECO:0000256" key="5">
    <source>
        <dbReference type="ARBA" id="ARBA00023125"/>
    </source>
</evidence>
<keyword evidence="4" id="KW-0805">Transcription regulation</keyword>
<protein>
    <recommendedName>
        <fullName evidence="9">MYND-type domain-containing protein</fullName>
    </recommendedName>
</protein>
<keyword evidence="1" id="KW-0479">Metal-binding</keyword>
<sequence>MTKYDSQGVPILGFDNPAGTILYPNGLYSYSIGNTRARDISELLGTSKKQHLDLLVLASGDVRNILFTVSEISLKKTRDCPKSLSFHLNDYDPSVVARNAILLEVAGSINTSVSGDIDFLWNIWYNMTLSAAHFLRLRQVISGLIEKSFDGSEMTVLKFQDSAALKECRDIWKDWLTLDPNVKSVTEERNKFMEDEMQAKGSKMKDHCFGVVSKILMGVGKEKGGEDVFLPEGIFSSQFYTEVERWFIEGSTGDESDKVNPTLIRPFVHKWKQHYAACPFDGYLPFEKQELLRCKTLTATCKESLKILVKRYQQYKNIQSTSIKASYSRIDLWSHIHLKVILWTGDALSLCTSVLPPDQTFDVIDTSNVGDHIGLLNVLVCCVPRLKKPNKSLLYTSSMLWSSCQSIDEFYDKSIGVPVQLLPTVLGLKLAVDLELGSSKLPDSMMTSEEILCWVKAEPKRTLLSTGENGDIIDALLCLAERCFNISKEIDSTYGATVSSPLTFLRIIHQIHPLFRGGATALFNALESKLPLDFKKKFGLSWNLVRASVGREREPIVEIKVESSISVAPGYKGTPILTACIKKEDRPFEEREFQWFFGLPLPVEETLSLIYNSVRYDDAASLVTFHLRKKDWDELKSNSARMWIASSDLLAPVIQRDTIFLDGDRVKAVEQIDPVDKFGLFAVQTFDVELSGDCEILKVLKVEENRFSYLAELEIVDSVRCKAKTMKTCFEPVICPNKVTIYFQAAEREKCIMHFSCAVDENSTRFQISRKQGKVTCNIPKREEGTVGELVIQCPATIPFHVLPLWDGNLRDSIAIICGMMFRTRLDQELKMQNSSGSPFYDLRESISMILNGHVKEPQTPKVYCIEELGTIQEPYQTPDNLAKKRGFILKVLGLYKWKNVPVAKVIFYDCEKYAHQICDESTGSRVMSSFWSVTWLSKVERILANQQEKSLFRKLLYTNAARVTQDNGSDVWKDSFVCPLFPRERTVFQSGENLEELMRKLSSSHLYNTAARPAEHEVSPDDPFEFRTGLLQGGMDPFFTEPDRGSNFGFPRWAPPLEEPECAFCHSNTGDLKRCLGCKKVFYCGKQCQTQHWKEHKKRCQK</sequence>
<name>A0ABN8MUQ6_9CNID</name>
<dbReference type="PANTHER" id="PTHR10237">
    <property type="entry name" value="DEFORMED EPIDERMAL AUTOREGULATORY FACTOR 1 HOMOLOG SUPPRESSIN"/>
    <property type="match status" value="1"/>
</dbReference>
<gene>
    <name evidence="10" type="ORF">PLOB_00030941</name>
</gene>
<dbReference type="SUPFAM" id="SSF144232">
    <property type="entry name" value="HIT/MYND zinc finger-like"/>
    <property type="match status" value="1"/>
</dbReference>
<dbReference type="Gene3D" id="6.10.140.2220">
    <property type="match status" value="1"/>
</dbReference>
<feature type="domain" description="MYND-type" evidence="9">
    <location>
        <begin position="1063"/>
        <end position="1101"/>
    </location>
</feature>
<evidence type="ECO:0000313" key="10">
    <source>
        <dbReference type="EMBL" id="CAH3036379.1"/>
    </source>
</evidence>
<dbReference type="InterPro" id="IPR024119">
    <property type="entry name" value="TF_DEAF-1"/>
</dbReference>
<organism evidence="10 11">
    <name type="scientific">Porites lobata</name>
    <dbReference type="NCBI Taxonomy" id="104759"/>
    <lineage>
        <taxon>Eukaryota</taxon>
        <taxon>Metazoa</taxon>
        <taxon>Cnidaria</taxon>
        <taxon>Anthozoa</taxon>
        <taxon>Hexacorallia</taxon>
        <taxon>Scleractinia</taxon>
        <taxon>Fungiina</taxon>
        <taxon>Poritidae</taxon>
        <taxon>Porites</taxon>
    </lineage>
</organism>
<evidence type="ECO:0000259" key="9">
    <source>
        <dbReference type="PROSITE" id="PS50865"/>
    </source>
</evidence>
<dbReference type="EMBL" id="CALNXK010000004">
    <property type="protein sequence ID" value="CAH3036379.1"/>
    <property type="molecule type" value="Genomic_DNA"/>
</dbReference>
<evidence type="ECO:0000256" key="7">
    <source>
        <dbReference type="ARBA" id="ARBA00023242"/>
    </source>
</evidence>
<dbReference type="InterPro" id="IPR002893">
    <property type="entry name" value="Znf_MYND"/>
</dbReference>
<dbReference type="Proteomes" id="UP001159405">
    <property type="component" value="Unassembled WGS sequence"/>
</dbReference>
<proteinExistence type="predicted"/>
<evidence type="ECO:0000256" key="1">
    <source>
        <dbReference type="ARBA" id="ARBA00022723"/>
    </source>
</evidence>
<dbReference type="InterPro" id="IPR027974">
    <property type="entry name" value="DUF4470"/>
</dbReference>
<reference evidence="10 11" key="1">
    <citation type="submission" date="2022-05" db="EMBL/GenBank/DDBJ databases">
        <authorList>
            <consortium name="Genoscope - CEA"/>
            <person name="William W."/>
        </authorList>
    </citation>
    <scope>NUCLEOTIDE SEQUENCE [LARGE SCALE GENOMIC DNA]</scope>
</reference>
<dbReference type="PANTHER" id="PTHR10237:SF1">
    <property type="entry name" value="DEFORMED EPIDERMAL AUTOREGULATORY FACTOR 1 HOMOLOG"/>
    <property type="match status" value="1"/>
</dbReference>
<keyword evidence="5" id="KW-0238">DNA-binding</keyword>
<keyword evidence="6" id="KW-0804">Transcription</keyword>
<keyword evidence="11" id="KW-1185">Reference proteome</keyword>